<dbReference type="EMBL" id="CM007905">
    <property type="protein sequence ID" value="OTF91547.1"/>
    <property type="molecule type" value="Genomic_DNA"/>
</dbReference>
<keyword evidence="2" id="KW-1185">Reference proteome</keyword>
<evidence type="ECO:0000313" key="2">
    <source>
        <dbReference type="Proteomes" id="UP000215914"/>
    </source>
</evidence>
<dbReference type="Proteomes" id="UP000215914">
    <property type="component" value="Chromosome 16"/>
</dbReference>
<dbReference type="InParanoid" id="A0A251RYL2"/>
<gene>
    <name evidence="1" type="ORF">HannXRQ_Chr16g0511931</name>
</gene>
<accession>A0A251RYL2</accession>
<sequence>MMIRFDFRSSAKSSNSGCVSASRARDLENILVLKSNSGGGGLIETLVRISFLLGLIVGVLS</sequence>
<dbReference type="AlphaFoldDB" id="A0A251RYL2"/>
<organism evidence="1 2">
    <name type="scientific">Helianthus annuus</name>
    <name type="common">Common sunflower</name>
    <dbReference type="NCBI Taxonomy" id="4232"/>
    <lineage>
        <taxon>Eukaryota</taxon>
        <taxon>Viridiplantae</taxon>
        <taxon>Streptophyta</taxon>
        <taxon>Embryophyta</taxon>
        <taxon>Tracheophyta</taxon>
        <taxon>Spermatophyta</taxon>
        <taxon>Magnoliopsida</taxon>
        <taxon>eudicotyledons</taxon>
        <taxon>Gunneridae</taxon>
        <taxon>Pentapetalae</taxon>
        <taxon>asterids</taxon>
        <taxon>campanulids</taxon>
        <taxon>Asterales</taxon>
        <taxon>Asteraceae</taxon>
        <taxon>Asteroideae</taxon>
        <taxon>Heliantheae alliance</taxon>
        <taxon>Heliantheae</taxon>
        <taxon>Helianthus</taxon>
    </lineage>
</organism>
<evidence type="ECO:0000313" key="1">
    <source>
        <dbReference type="EMBL" id="OTF91547.1"/>
    </source>
</evidence>
<proteinExistence type="predicted"/>
<reference evidence="2" key="1">
    <citation type="journal article" date="2017" name="Nature">
        <title>The sunflower genome provides insights into oil metabolism, flowering and Asterid evolution.</title>
        <authorList>
            <person name="Badouin H."/>
            <person name="Gouzy J."/>
            <person name="Grassa C.J."/>
            <person name="Murat F."/>
            <person name="Staton S.E."/>
            <person name="Cottret L."/>
            <person name="Lelandais-Briere C."/>
            <person name="Owens G.L."/>
            <person name="Carrere S."/>
            <person name="Mayjonade B."/>
            <person name="Legrand L."/>
            <person name="Gill N."/>
            <person name="Kane N.C."/>
            <person name="Bowers J.E."/>
            <person name="Hubner S."/>
            <person name="Bellec A."/>
            <person name="Berard A."/>
            <person name="Berges H."/>
            <person name="Blanchet N."/>
            <person name="Boniface M.C."/>
            <person name="Brunel D."/>
            <person name="Catrice O."/>
            <person name="Chaidir N."/>
            <person name="Claudel C."/>
            <person name="Donnadieu C."/>
            <person name="Faraut T."/>
            <person name="Fievet G."/>
            <person name="Helmstetter N."/>
            <person name="King M."/>
            <person name="Knapp S.J."/>
            <person name="Lai Z."/>
            <person name="Le Paslier M.C."/>
            <person name="Lippi Y."/>
            <person name="Lorenzon L."/>
            <person name="Mandel J.R."/>
            <person name="Marage G."/>
            <person name="Marchand G."/>
            <person name="Marquand E."/>
            <person name="Bret-Mestries E."/>
            <person name="Morien E."/>
            <person name="Nambeesan S."/>
            <person name="Nguyen T."/>
            <person name="Pegot-Espagnet P."/>
            <person name="Pouilly N."/>
            <person name="Raftis F."/>
            <person name="Sallet E."/>
            <person name="Schiex T."/>
            <person name="Thomas J."/>
            <person name="Vandecasteele C."/>
            <person name="Vares D."/>
            <person name="Vear F."/>
            <person name="Vautrin S."/>
            <person name="Crespi M."/>
            <person name="Mangin B."/>
            <person name="Burke J.M."/>
            <person name="Salse J."/>
            <person name="Munos S."/>
            <person name="Vincourt P."/>
            <person name="Rieseberg L.H."/>
            <person name="Langlade N.B."/>
        </authorList>
    </citation>
    <scope>NUCLEOTIDE SEQUENCE [LARGE SCALE GENOMIC DNA]</scope>
    <source>
        <strain evidence="2">cv. SF193</strain>
    </source>
</reference>
<name>A0A251RYL2_HELAN</name>
<protein>
    <submittedName>
        <fullName evidence="1">Uncharacterized protein</fullName>
    </submittedName>
</protein>